<comment type="caution">
    <text evidence="1">The sequence shown here is derived from an EMBL/GenBank/DDBJ whole genome shotgun (WGS) entry which is preliminary data.</text>
</comment>
<protein>
    <submittedName>
        <fullName evidence="1">Uncharacterized protein</fullName>
    </submittedName>
</protein>
<dbReference type="OrthoDB" id="3475986at2"/>
<dbReference type="RefSeq" id="WP_138632152.1">
    <property type="nucleotide sequence ID" value="NZ_JASWDG010000015.1"/>
</dbReference>
<accession>A0A5S4HBZ9</accession>
<organism evidence="1 2">
    <name type="scientific">Actinomadura geliboluensis</name>
    <dbReference type="NCBI Taxonomy" id="882440"/>
    <lineage>
        <taxon>Bacteria</taxon>
        <taxon>Bacillati</taxon>
        <taxon>Actinomycetota</taxon>
        <taxon>Actinomycetes</taxon>
        <taxon>Streptosporangiales</taxon>
        <taxon>Thermomonosporaceae</taxon>
        <taxon>Actinomadura</taxon>
    </lineage>
</organism>
<evidence type="ECO:0000313" key="1">
    <source>
        <dbReference type="EMBL" id="TMR42509.1"/>
    </source>
</evidence>
<name>A0A5S4HBZ9_9ACTN</name>
<reference evidence="1 2" key="1">
    <citation type="submission" date="2019-05" db="EMBL/GenBank/DDBJ databases">
        <title>Draft genome sequence of Actinomadura geliboluensis A8036.</title>
        <authorList>
            <person name="Saricaoglu S."/>
            <person name="Isik K."/>
        </authorList>
    </citation>
    <scope>NUCLEOTIDE SEQUENCE [LARGE SCALE GENOMIC DNA]</scope>
    <source>
        <strain evidence="1 2">A8036</strain>
    </source>
</reference>
<evidence type="ECO:0000313" key="2">
    <source>
        <dbReference type="Proteomes" id="UP000305238"/>
    </source>
</evidence>
<dbReference type="Proteomes" id="UP000305238">
    <property type="component" value="Unassembled WGS sequence"/>
</dbReference>
<sequence length="277" mass="29442">MDDIHVSAIEGITDVVVSIEAPDGRPGFKDATHSIGKFPTGFELKNFRADDPIVENGRSTKLNWTVNGDHNVRYQFFVNGVEKKLGGGRIEPPFHTGPLHTTTVYEIVAEHQVGNDWLPYSDSTVVQVHGGDITAANALIAGLRPALLKTLISFESQEVIGGGGEEAKYECQGPGDGLVVGELSISEGQERAQADLEVQLTCKGFAPVAARVSAGTGGGYTRQHIIMPIPGGEVCEVRIKAENSSSTTGRVKLYWVSLSGDNRAPSCEPFAANPTGA</sequence>
<keyword evidence="2" id="KW-1185">Reference proteome</keyword>
<proteinExistence type="predicted"/>
<dbReference type="AlphaFoldDB" id="A0A5S4HBZ9"/>
<gene>
    <name evidence="1" type="ORF">ETD96_00430</name>
</gene>
<dbReference type="EMBL" id="VCKZ01000001">
    <property type="protein sequence ID" value="TMR42509.1"/>
    <property type="molecule type" value="Genomic_DNA"/>
</dbReference>